<dbReference type="NCBIfam" id="NF040608">
    <property type="entry name" value="division_SteA"/>
    <property type="match status" value="1"/>
</dbReference>
<feature type="transmembrane region" description="Helical" evidence="5">
    <location>
        <begin position="332"/>
        <end position="349"/>
    </location>
</feature>
<gene>
    <name evidence="7" type="ORF">SAMN05444406_10686</name>
</gene>
<dbReference type="Gene3D" id="3.40.50.10240">
    <property type="entry name" value="Thiamin pyrophosphokinase, catalytic domain"/>
    <property type="match status" value="1"/>
</dbReference>
<organism evidence="7 8">
    <name type="scientific">Caldicoprobacter faecalis</name>
    <dbReference type="NCBI Taxonomy" id="937334"/>
    <lineage>
        <taxon>Bacteria</taxon>
        <taxon>Bacillati</taxon>
        <taxon>Bacillota</taxon>
        <taxon>Clostridia</taxon>
        <taxon>Caldicoprobacterales</taxon>
        <taxon>Caldicoprobacteraceae</taxon>
        <taxon>Caldicoprobacter</taxon>
    </lineage>
</organism>
<proteinExistence type="predicted"/>
<dbReference type="RefSeq" id="WP_025746518.1">
    <property type="nucleotide sequence ID" value="NZ_FOXR01000006.1"/>
</dbReference>
<dbReference type="EMBL" id="FOXR01000006">
    <property type="protein sequence ID" value="SFP91667.1"/>
    <property type="molecule type" value="Genomic_DNA"/>
</dbReference>
<keyword evidence="2" id="KW-0547">Nucleotide-binding</keyword>
<name>A0A1I5U9P3_9FIRM</name>
<keyword evidence="5" id="KW-0472">Membrane</keyword>
<evidence type="ECO:0000256" key="1">
    <source>
        <dbReference type="ARBA" id="ARBA00022679"/>
    </source>
</evidence>
<dbReference type="InterPro" id="IPR036759">
    <property type="entry name" value="TPK_catalytic_sf"/>
</dbReference>
<reference evidence="7 8" key="1">
    <citation type="submission" date="2016-10" db="EMBL/GenBank/DDBJ databases">
        <authorList>
            <person name="de Groot N.N."/>
        </authorList>
    </citation>
    <scope>NUCLEOTIDE SEQUENCE [LARGE SCALE GENOMIC DNA]</scope>
    <source>
        <strain evidence="7 8">DSM 20678</strain>
    </source>
</reference>
<keyword evidence="5" id="KW-1133">Transmembrane helix</keyword>
<evidence type="ECO:0000313" key="7">
    <source>
        <dbReference type="EMBL" id="SFP91667.1"/>
    </source>
</evidence>
<sequence length="372" mass="41809">MIKGRAKKDRRTKNLIGRLMPGDIAVIYHQDLDEVAALHLVEKRVKAVINGALSISGRYPNQGPKILSEAGIPIIDNIGQEAFDHIQDEDYLEIDEKGLWVNHRYLCDVKFLDKDEVEKKMKEASENIWRVLREFIDNTLDYAEKEKEMVIGPVKVPPIKTRMEKRHVLIVARGRNYIEDLKAIRSYIDEVRPVMIGVDGGGDALLEFGYKPDIIIGDMDSVSDRCLKSCGEIVVHAYPDGRCPGMERIRALGLEAVAFPFPGTSEDVAMILAYENKAELIVMVGSHNSMIDFLEKGRKGMASTLLVRMKVGYKVVDAKGVSELYKNRIQPGYIAAIFAAAMFPILLIARMSPQIQDLYQLIALRIKLLLGL</sequence>
<keyword evidence="5" id="KW-0812">Transmembrane</keyword>
<dbReference type="AlphaFoldDB" id="A0A1I5U9P3"/>
<keyword evidence="4" id="KW-0067">ATP-binding</keyword>
<feature type="domain" description="SteA-like C-terminal" evidence="6">
    <location>
        <begin position="319"/>
        <end position="370"/>
    </location>
</feature>
<accession>A0A1I5U9P3</accession>
<protein>
    <submittedName>
        <fullName evidence="7">Uncharacterized membrane-anchored protein</fullName>
    </submittedName>
</protein>
<dbReference type="InterPro" id="IPR022215">
    <property type="entry name" value="SteA-like_C"/>
</dbReference>
<evidence type="ECO:0000313" key="8">
    <source>
        <dbReference type="Proteomes" id="UP000198577"/>
    </source>
</evidence>
<dbReference type="SUPFAM" id="SSF63999">
    <property type="entry name" value="Thiamin pyrophosphokinase, catalytic domain"/>
    <property type="match status" value="1"/>
</dbReference>
<evidence type="ECO:0000259" key="6">
    <source>
        <dbReference type="Pfam" id="PF12555"/>
    </source>
</evidence>
<keyword evidence="1" id="KW-0808">Transferase</keyword>
<evidence type="ECO:0000256" key="4">
    <source>
        <dbReference type="ARBA" id="ARBA00022840"/>
    </source>
</evidence>
<evidence type="ECO:0000256" key="3">
    <source>
        <dbReference type="ARBA" id="ARBA00022777"/>
    </source>
</evidence>
<dbReference type="GO" id="GO:0005524">
    <property type="term" value="F:ATP binding"/>
    <property type="evidence" value="ECO:0007669"/>
    <property type="project" value="UniProtKB-KW"/>
</dbReference>
<keyword evidence="8" id="KW-1185">Reference proteome</keyword>
<dbReference type="GO" id="GO:0004788">
    <property type="term" value="F:thiamine diphosphokinase activity"/>
    <property type="evidence" value="ECO:0007669"/>
    <property type="project" value="InterPro"/>
</dbReference>
<dbReference type="STRING" id="937334.SAMN05444406_10686"/>
<evidence type="ECO:0000256" key="5">
    <source>
        <dbReference type="SAM" id="Phobius"/>
    </source>
</evidence>
<evidence type="ECO:0000256" key="2">
    <source>
        <dbReference type="ARBA" id="ARBA00022741"/>
    </source>
</evidence>
<dbReference type="GO" id="GO:0016301">
    <property type="term" value="F:kinase activity"/>
    <property type="evidence" value="ECO:0007669"/>
    <property type="project" value="UniProtKB-KW"/>
</dbReference>
<dbReference type="Proteomes" id="UP000198577">
    <property type="component" value="Unassembled WGS sequence"/>
</dbReference>
<dbReference type="InterPro" id="IPR047795">
    <property type="entry name" value="Put_SteA-like"/>
</dbReference>
<dbReference type="GO" id="GO:0009229">
    <property type="term" value="P:thiamine diphosphate biosynthetic process"/>
    <property type="evidence" value="ECO:0007669"/>
    <property type="project" value="InterPro"/>
</dbReference>
<keyword evidence="3" id="KW-0418">Kinase</keyword>
<dbReference type="OrthoDB" id="9804377at2"/>
<dbReference type="Pfam" id="PF12555">
    <property type="entry name" value="SteA-like_C"/>
    <property type="match status" value="1"/>
</dbReference>